<evidence type="ECO:0000256" key="1">
    <source>
        <dbReference type="ARBA" id="ARBA00006243"/>
    </source>
</evidence>
<dbReference type="PIRSF" id="PIRSF005644">
    <property type="entry name" value="Hdrgns_mtr_HypE"/>
    <property type="match status" value="1"/>
</dbReference>
<keyword evidence="5" id="KW-1185">Reference proteome</keyword>
<dbReference type="InterPro" id="IPR036921">
    <property type="entry name" value="PurM-like_N_sf"/>
</dbReference>
<comment type="similarity">
    <text evidence="1">Belongs to the HypE family.</text>
</comment>
<accession>D3FUC8</accession>
<dbReference type="STRING" id="398511.BpOF4_01310"/>
<evidence type="ECO:0000313" key="5">
    <source>
        <dbReference type="Proteomes" id="UP000001544"/>
    </source>
</evidence>
<dbReference type="InterPro" id="IPR016188">
    <property type="entry name" value="PurM-like_N"/>
</dbReference>
<dbReference type="eggNOG" id="COG0309">
    <property type="taxonomic scope" value="Bacteria"/>
</dbReference>
<feature type="domain" description="PurM-like C-terminal" evidence="3">
    <location>
        <begin position="158"/>
        <end position="305"/>
    </location>
</feature>
<dbReference type="InterPro" id="IPR010918">
    <property type="entry name" value="PurM-like_C_dom"/>
</dbReference>
<feature type="domain" description="PurM-like N-terminal" evidence="2">
    <location>
        <begin position="36"/>
        <end position="147"/>
    </location>
</feature>
<dbReference type="PANTHER" id="PTHR30303:SF0">
    <property type="entry name" value="CARBAMOYL DEHYDRATASE HYPE"/>
    <property type="match status" value="1"/>
</dbReference>
<dbReference type="Pfam" id="PF00586">
    <property type="entry name" value="AIRS"/>
    <property type="match status" value="1"/>
</dbReference>
<dbReference type="CDD" id="cd02197">
    <property type="entry name" value="HypE"/>
    <property type="match status" value="1"/>
</dbReference>
<dbReference type="HOGENOM" id="CLU_049733_0_0_9"/>
<dbReference type="Gene3D" id="3.90.650.10">
    <property type="entry name" value="PurM-like C-terminal domain"/>
    <property type="match status" value="1"/>
</dbReference>
<sequence length="334" mass="35921">MVQRISLAHGEGGELTHQLIQEVFMSAFSSKKEIQHDSAVFPIEGKRIAVTTDSYVVQPIFFPGGNIGKLAITGTVNDLAVCCAVPKMITAGFILEEGFALSDLNKIVHSMAEEAKAANVKIVAGDTKVVEKGSADGIFINTTGIGAISEQVCSPAIKKGDCVVVSGTIGDHGIAILSARNQLGLLTDVQSDCASLHSLIQSLLEQVDGIRLMRDPTRGGLATSLVELCEDFQFSVELEEDLIPIRREVTGACNILGFDPLYLANEGKVVIVCDSTNKDKVIEIMQNHKYGEEAKVIGKVISVNDSNGKLYSRTQIGTTRRIHRLNGMILPRIC</sequence>
<dbReference type="Proteomes" id="UP000001544">
    <property type="component" value="Chromosome"/>
</dbReference>
<dbReference type="AlphaFoldDB" id="D3FUC8"/>
<dbReference type="KEGG" id="bpf:BpOF4_01310"/>
<name>D3FUC8_ALKPO</name>
<evidence type="ECO:0000259" key="2">
    <source>
        <dbReference type="Pfam" id="PF00586"/>
    </source>
</evidence>
<dbReference type="PANTHER" id="PTHR30303">
    <property type="entry name" value="HYDROGENASE ISOENZYMES FORMATION PROTEIN HYPE"/>
    <property type="match status" value="1"/>
</dbReference>
<protein>
    <submittedName>
        <fullName evidence="4">Hydrogenase expression/formation protein HypE</fullName>
    </submittedName>
</protein>
<organism evidence="4 5">
    <name type="scientific">Alkalihalophilus pseudofirmus (strain ATCC BAA-2126 / JCM 17055 / OF4)</name>
    <name type="common">Bacillus pseudofirmus</name>
    <dbReference type="NCBI Taxonomy" id="398511"/>
    <lineage>
        <taxon>Bacteria</taxon>
        <taxon>Bacillati</taxon>
        <taxon>Bacillota</taxon>
        <taxon>Bacilli</taxon>
        <taxon>Bacillales</taxon>
        <taxon>Bacillaceae</taxon>
        <taxon>Alkalihalophilus</taxon>
    </lineage>
</organism>
<dbReference type="NCBIfam" id="TIGR02124">
    <property type="entry name" value="hypE"/>
    <property type="match status" value="1"/>
</dbReference>
<reference evidence="4 5" key="1">
    <citation type="journal article" date="2011" name="Environ. Microbiol.">
        <title>Genome of alkaliphilic Bacillus pseudofirmus OF4 reveals adaptations that support the ability to grow in an external pH range from 7.5 to 11.4.</title>
        <authorList>
            <person name="Janto B."/>
            <person name="Ahmed A."/>
            <person name="Ito M."/>
            <person name="Liu J."/>
            <person name="Hicks D.B."/>
            <person name="Pagni S."/>
            <person name="Fackelmayer O.J."/>
            <person name="Smith T.A."/>
            <person name="Earl J."/>
            <person name="Elbourne L.D."/>
            <person name="Hassan K."/>
            <person name="Paulsen I.T."/>
            <person name="Kolsto A.B."/>
            <person name="Tourasse N.J."/>
            <person name="Ehrlich G.D."/>
            <person name="Boissy R."/>
            <person name="Ivey D.M."/>
            <person name="Li G."/>
            <person name="Xue Y."/>
            <person name="Ma Y."/>
            <person name="Hu F.Z."/>
            <person name="Krulwich T.A."/>
        </authorList>
    </citation>
    <scope>NUCLEOTIDE SEQUENCE [LARGE SCALE GENOMIC DNA]</scope>
    <source>
        <strain evidence="5">ATCC BAA-2126 / JCM 17055 / OF4</strain>
    </source>
</reference>
<evidence type="ECO:0000313" key="4">
    <source>
        <dbReference type="EMBL" id="ADC48330.1"/>
    </source>
</evidence>
<dbReference type="RefSeq" id="WP_012959612.1">
    <property type="nucleotide sequence ID" value="NC_013791.2"/>
</dbReference>
<dbReference type="GO" id="GO:0051604">
    <property type="term" value="P:protein maturation"/>
    <property type="evidence" value="ECO:0007669"/>
    <property type="project" value="TreeGrafter"/>
</dbReference>
<dbReference type="Gene3D" id="3.30.1330.10">
    <property type="entry name" value="PurM-like, N-terminal domain"/>
    <property type="match status" value="1"/>
</dbReference>
<dbReference type="SUPFAM" id="SSF55326">
    <property type="entry name" value="PurM N-terminal domain-like"/>
    <property type="match status" value="1"/>
</dbReference>
<dbReference type="SUPFAM" id="SSF56042">
    <property type="entry name" value="PurM C-terminal domain-like"/>
    <property type="match status" value="1"/>
</dbReference>
<dbReference type="Pfam" id="PF02769">
    <property type="entry name" value="AIRS_C"/>
    <property type="match status" value="1"/>
</dbReference>
<dbReference type="EMBL" id="CP001878">
    <property type="protein sequence ID" value="ADC48330.1"/>
    <property type="molecule type" value="Genomic_DNA"/>
</dbReference>
<proteinExistence type="inferred from homology"/>
<dbReference type="InterPro" id="IPR036676">
    <property type="entry name" value="PurM-like_C_sf"/>
</dbReference>
<dbReference type="InterPro" id="IPR011854">
    <property type="entry name" value="HypE"/>
</dbReference>
<gene>
    <name evidence="4" type="primary">hypE</name>
    <name evidence="4" type="ordered locus">BpOF4_01310</name>
</gene>
<evidence type="ECO:0000259" key="3">
    <source>
        <dbReference type="Pfam" id="PF02769"/>
    </source>
</evidence>